<sequence>MLAMIGKVSESTIKSYIPGLSATRAISRYMIFLEYNLDCLNEAMPLQGQEEGGEILGNCHRKNRAKWRALSDDEKAVFNPQIFYALAGLPNFLLDSETEEEILDNDREEQGLGGDSLVPMPKVDKLSVEDDELYRPIYERLVDTVKVENELVKPPAGPSASQVQRQSKAAFEKIAHQLSCESNCLEFAYYLVATSTVTPIKTSELGWLKQYMSHPPIATWANETCHLATVFATYSQGVSMVKAIASVNQKPKPQLQHPDKQQPSNKIKVDLGCLLAAITYKTLGYTPPQGFPQTADPVAKLKKGPFHFLLFLQKISQKFEAAINTAARAMHKVVGSCSNNSGDQSKENQAAKNAEKDKEDQSDSTIESGSEEKED</sequence>
<organism evidence="3">
    <name type="scientific">Melampsora larici-populina (strain 98AG31 / pathotype 3-4-7)</name>
    <name type="common">Poplar leaf rust fungus</name>
    <dbReference type="NCBI Taxonomy" id="747676"/>
    <lineage>
        <taxon>Eukaryota</taxon>
        <taxon>Fungi</taxon>
        <taxon>Dikarya</taxon>
        <taxon>Basidiomycota</taxon>
        <taxon>Pucciniomycotina</taxon>
        <taxon>Pucciniomycetes</taxon>
        <taxon>Pucciniales</taxon>
        <taxon>Melampsoraceae</taxon>
        <taxon>Melampsora</taxon>
    </lineage>
</organism>
<dbReference type="AlphaFoldDB" id="F4S6I4"/>
<reference evidence="3" key="1">
    <citation type="journal article" date="2011" name="Proc. Natl. Acad. Sci. U.S.A.">
        <title>Obligate biotrophy features unraveled by the genomic analysis of rust fungi.</title>
        <authorList>
            <person name="Duplessis S."/>
            <person name="Cuomo C.A."/>
            <person name="Lin Y.-C."/>
            <person name="Aerts A."/>
            <person name="Tisserant E."/>
            <person name="Veneault-Fourrey C."/>
            <person name="Joly D.L."/>
            <person name="Hacquard S."/>
            <person name="Amselem J."/>
            <person name="Cantarel B.L."/>
            <person name="Chiu R."/>
            <person name="Coutinho P.M."/>
            <person name="Feau N."/>
            <person name="Field M."/>
            <person name="Frey P."/>
            <person name="Gelhaye E."/>
            <person name="Goldberg J."/>
            <person name="Grabherr M.G."/>
            <person name="Kodira C.D."/>
            <person name="Kohler A."/>
            <person name="Kuees U."/>
            <person name="Lindquist E.A."/>
            <person name="Lucas S.M."/>
            <person name="Mago R."/>
            <person name="Mauceli E."/>
            <person name="Morin E."/>
            <person name="Murat C."/>
            <person name="Pangilinan J.L."/>
            <person name="Park R."/>
            <person name="Pearson M."/>
            <person name="Quesneville H."/>
            <person name="Rouhier N."/>
            <person name="Sakthikumar S."/>
            <person name="Salamov A.A."/>
            <person name="Schmutz J."/>
            <person name="Selles B."/>
            <person name="Shapiro H."/>
            <person name="Tanguay P."/>
            <person name="Tuskan G.A."/>
            <person name="Henrissat B."/>
            <person name="Van de Peer Y."/>
            <person name="Rouze P."/>
            <person name="Ellis J.G."/>
            <person name="Dodds P.N."/>
            <person name="Schein J.E."/>
            <person name="Zhong S."/>
            <person name="Hamelin R.C."/>
            <person name="Grigoriev I.V."/>
            <person name="Szabo L.J."/>
            <person name="Martin F."/>
        </authorList>
    </citation>
    <scope>NUCLEOTIDE SEQUENCE [LARGE SCALE GENOMIC DNA]</scope>
    <source>
        <strain evidence="3">98AG31 / pathotype 3-4-7</strain>
    </source>
</reference>
<gene>
    <name evidence="2" type="ORF">MELLADRAFT_112449</name>
</gene>
<feature type="region of interest" description="Disordered" evidence="1">
    <location>
        <begin position="336"/>
        <end position="375"/>
    </location>
</feature>
<evidence type="ECO:0000313" key="2">
    <source>
        <dbReference type="EMBL" id="EGF99753.1"/>
    </source>
</evidence>
<name>F4S6I4_MELLP</name>
<keyword evidence="3" id="KW-1185">Reference proteome</keyword>
<feature type="compositionally biased region" description="Polar residues" evidence="1">
    <location>
        <begin position="336"/>
        <end position="351"/>
    </location>
</feature>
<proteinExistence type="predicted"/>
<dbReference type="OrthoDB" id="2506374at2759"/>
<dbReference type="VEuPathDB" id="FungiDB:MELLADRAFT_112449"/>
<dbReference type="HOGENOM" id="CLU_737857_0_0_1"/>
<evidence type="ECO:0000313" key="3">
    <source>
        <dbReference type="Proteomes" id="UP000001072"/>
    </source>
</evidence>
<dbReference type="EMBL" id="GL883155">
    <property type="protein sequence ID" value="EGF99753.1"/>
    <property type="molecule type" value="Genomic_DNA"/>
</dbReference>
<dbReference type="GeneID" id="18924690"/>
<dbReference type="RefSeq" id="XP_007417040.1">
    <property type="nucleotide sequence ID" value="XM_007416978.1"/>
</dbReference>
<dbReference type="Proteomes" id="UP000001072">
    <property type="component" value="Unassembled WGS sequence"/>
</dbReference>
<accession>F4S6I4</accession>
<dbReference type="InParanoid" id="F4S6I4"/>
<dbReference type="KEGG" id="mlr:MELLADRAFT_112449"/>
<protein>
    <submittedName>
        <fullName evidence="2">Uncharacterized protein</fullName>
    </submittedName>
</protein>
<evidence type="ECO:0000256" key="1">
    <source>
        <dbReference type="SAM" id="MobiDB-lite"/>
    </source>
</evidence>